<dbReference type="GeneTree" id="ENSGT00940000157345"/>
<reference evidence="3" key="1">
    <citation type="submission" date="2025-08" db="UniProtKB">
        <authorList>
            <consortium name="Ensembl"/>
        </authorList>
    </citation>
    <scope>IDENTIFICATION</scope>
</reference>
<keyword evidence="1" id="KW-1015">Disulfide bond</keyword>
<dbReference type="CDD" id="cd00190">
    <property type="entry name" value="Tryp_SPc"/>
    <property type="match status" value="1"/>
</dbReference>
<accession>A0A8D2D182</accession>
<dbReference type="PANTHER" id="PTHR24253:SF42">
    <property type="entry name" value="PROTEASE, SERINE 47"/>
    <property type="match status" value="1"/>
</dbReference>
<keyword evidence="4" id="KW-1185">Reference proteome</keyword>
<dbReference type="GO" id="GO:0004252">
    <property type="term" value="F:serine-type endopeptidase activity"/>
    <property type="evidence" value="ECO:0007669"/>
    <property type="project" value="InterPro"/>
</dbReference>
<dbReference type="AlphaFoldDB" id="A0A8D2D182"/>
<evidence type="ECO:0000313" key="4">
    <source>
        <dbReference type="Proteomes" id="UP000694564"/>
    </source>
</evidence>
<dbReference type="FunFam" id="2.40.10.10:FF:000007">
    <property type="entry name" value="Transmembrane serine protease 7"/>
    <property type="match status" value="1"/>
</dbReference>
<dbReference type="Ensembl" id="ENSSVLT00005020001.1">
    <property type="protein sequence ID" value="ENSSVLP00005017972.1"/>
    <property type="gene ID" value="ENSSVLG00005014413.1"/>
</dbReference>
<dbReference type="Proteomes" id="UP000694564">
    <property type="component" value="Chromosome 13"/>
</dbReference>
<dbReference type="GO" id="GO:0006508">
    <property type="term" value="P:proteolysis"/>
    <property type="evidence" value="ECO:0007669"/>
    <property type="project" value="InterPro"/>
</dbReference>
<protein>
    <recommendedName>
        <fullName evidence="2">Peptidase S1 domain-containing protein</fullName>
    </recommendedName>
</protein>
<evidence type="ECO:0000313" key="3">
    <source>
        <dbReference type="Ensembl" id="ENSSVLP00005017972.1"/>
    </source>
</evidence>
<feature type="domain" description="Peptidase S1" evidence="2">
    <location>
        <begin position="26"/>
        <end position="173"/>
    </location>
</feature>
<dbReference type="PROSITE" id="PS50240">
    <property type="entry name" value="TRYPSIN_DOM"/>
    <property type="match status" value="1"/>
</dbReference>
<dbReference type="PANTHER" id="PTHR24253">
    <property type="entry name" value="TRANSMEMBRANE PROTEASE SERINE"/>
    <property type="match status" value="1"/>
</dbReference>
<dbReference type="Gene3D" id="2.40.10.10">
    <property type="entry name" value="Trypsin-like serine proteases"/>
    <property type="match status" value="1"/>
</dbReference>
<evidence type="ECO:0000259" key="2">
    <source>
        <dbReference type="PROSITE" id="PS50240"/>
    </source>
</evidence>
<dbReference type="InterPro" id="IPR009003">
    <property type="entry name" value="Peptidase_S1_PA"/>
</dbReference>
<evidence type="ECO:0000256" key="1">
    <source>
        <dbReference type="ARBA" id="ARBA00023157"/>
    </source>
</evidence>
<dbReference type="Pfam" id="PF00089">
    <property type="entry name" value="Trypsin"/>
    <property type="match status" value="1"/>
</dbReference>
<organism evidence="3 4">
    <name type="scientific">Sciurus vulgaris</name>
    <name type="common">Eurasian red squirrel</name>
    <dbReference type="NCBI Taxonomy" id="55149"/>
    <lineage>
        <taxon>Eukaryota</taxon>
        <taxon>Metazoa</taxon>
        <taxon>Chordata</taxon>
        <taxon>Craniata</taxon>
        <taxon>Vertebrata</taxon>
        <taxon>Euteleostomi</taxon>
        <taxon>Mammalia</taxon>
        <taxon>Eutheria</taxon>
        <taxon>Euarchontoglires</taxon>
        <taxon>Glires</taxon>
        <taxon>Rodentia</taxon>
        <taxon>Sciuromorpha</taxon>
        <taxon>Sciuridae</taxon>
        <taxon>Sciurinae</taxon>
        <taxon>Sciurini</taxon>
        <taxon>Sciurus</taxon>
    </lineage>
</organism>
<proteinExistence type="predicted"/>
<sequence length="173" mass="19649">MLSYSKPSGCRLWSLKAEARTALRKVYGGHDAVAGQWPWQASLLYHGWHLCGAVLIDSYWLLSTAHCFLNTSQAPQDYQVQLGNTQLYQQTQYTQKMPVNKIITHPDFEKFYAFGSDIAMLKLLLPVNITPYVVPACLPPADMQLPTHMSCWITGWGRLSEKSEGVWERQEGK</sequence>
<dbReference type="InterPro" id="IPR043504">
    <property type="entry name" value="Peptidase_S1_PA_chymotrypsin"/>
</dbReference>
<name>A0A8D2D182_SCIVU</name>
<reference evidence="3" key="2">
    <citation type="submission" date="2025-09" db="UniProtKB">
        <authorList>
            <consortium name="Ensembl"/>
        </authorList>
    </citation>
    <scope>IDENTIFICATION</scope>
</reference>
<dbReference type="PRINTS" id="PR00722">
    <property type="entry name" value="CHYMOTRYPSIN"/>
</dbReference>
<dbReference type="InterPro" id="IPR001314">
    <property type="entry name" value="Peptidase_S1A"/>
</dbReference>
<dbReference type="SUPFAM" id="SSF50494">
    <property type="entry name" value="Trypsin-like serine proteases"/>
    <property type="match status" value="1"/>
</dbReference>
<dbReference type="SMART" id="SM00020">
    <property type="entry name" value="Tryp_SPc"/>
    <property type="match status" value="1"/>
</dbReference>
<dbReference type="InterPro" id="IPR001254">
    <property type="entry name" value="Trypsin_dom"/>
</dbReference>